<keyword evidence="7" id="KW-0732">Signal</keyword>
<dbReference type="Gene3D" id="2.115.10.20">
    <property type="entry name" value="Glycosyl hydrolase domain, family 43"/>
    <property type="match status" value="1"/>
</dbReference>
<feature type="signal peptide" evidence="7">
    <location>
        <begin position="1"/>
        <end position="23"/>
    </location>
</feature>
<evidence type="ECO:0000256" key="2">
    <source>
        <dbReference type="ARBA" id="ARBA00022801"/>
    </source>
</evidence>
<dbReference type="Pfam" id="PF04616">
    <property type="entry name" value="Glyco_hydro_43"/>
    <property type="match status" value="1"/>
</dbReference>
<dbReference type="EC" id="3.2.1.55" evidence="9"/>
<dbReference type="InterPro" id="IPR006710">
    <property type="entry name" value="Glyco_hydro_43"/>
</dbReference>
<comment type="similarity">
    <text evidence="1 6">Belongs to the glycosyl hydrolase 43 family.</text>
</comment>
<dbReference type="SUPFAM" id="SSF75005">
    <property type="entry name" value="Arabinanase/levansucrase/invertase"/>
    <property type="match status" value="1"/>
</dbReference>
<evidence type="ECO:0000313" key="9">
    <source>
        <dbReference type="EMBL" id="MBB6072687.1"/>
    </source>
</evidence>
<feature type="chain" id="PRO_5032971379" evidence="7">
    <location>
        <begin position="24"/>
        <end position="573"/>
    </location>
</feature>
<dbReference type="InterPro" id="IPR051795">
    <property type="entry name" value="Glycosyl_Hydrlase_43"/>
</dbReference>
<dbReference type="InterPro" id="IPR023296">
    <property type="entry name" value="Glyco_hydro_beta-prop_sf"/>
</dbReference>
<dbReference type="GO" id="GO:0005975">
    <property type="term" value="P:carbohydrate metabolic process"/>
    <property type="evidence" value="ECO:0007669"/>
    <property type="project" value="InterPro"/>
</dbReference>
<accession>A0A841H3S1</accession>
<name>A0A841H3S1_9BACT</name>
<organism evidence="9 10">
    <name type="scientific">Longimicrobium terrae</name>
    <dbReference type="NCBI Taxonomy" id="1639882"/>
    <lineage>
        <taxon>Bacteria</taxon>
        <taxon>Pseudomonadati</taxon>
        <taxon>Gemmatimonadota</taxon>
        <taxon>Longimicrobiia</taxon>
        <taxon>Longimicrobiales</taxon>
        <taxon>Longimicrobiaceae</taxon>
        <taxon>Longimicrobium</taxon>
    </lineage>
</organism>
<gene>
    <name evidence="9" type="ORF">HNQ61_004350</name>
</gene>
<dbReference type="PANTHER" id="PTHR42812:SF12">
    <property type="entry name" value="BETA-XYLOSIDASE-RELATED"/>
    <property type="match status" value="1"/>
</dbReference>
<comment type="caution">
    <text evidence="9">The sequence shown here is derived from an EMBL/GenBank/DDBJ whole genome shotgun (WGS) entry which is preliminary data.</text>
</comment>
<evidence type="ECO:0000256" key="5">
    <source>
        <dbReference type="PIRSR" id="PIRSR606710-2"/>
    </source>
</evidence>
<feature type="site" description="Important for catalytic activity, responsible for pKa modulation of the active site Glu and correct orientation of both the proton donor and substrate" evidence="5">
    <location>
        <position position="177"/>
    </location>
</feature>
<evidence type="ECO:0000259" key="8">
    <source>
        <dbReference type="Pfam" id="PF17851"/>
    </source>
</evidence>
<feature type="active site" description="Proton donor" evidence="4">
    <location>
        <position position="242"/>
    </location>
</feature>
<evidence type="ECO:0000256" key="6">
    <source>
        <dbReference type="RuleBase" id="RU361187"/>
    </source>
</evidence>
<dbReference type="InterPro" id="IPR041542">
    <property type="entry name" value="GH43_C2"/>
</dbReference>
<dbReference type="AlphaFoldDB" id="A0A841H3S1"/>
<dbReference type="CDD" id="cd18617">
    <property type="entry name" value="GH43_XynB-like"/>
    <property type="match status" value="1"/>
</dbReference>
<evidence type="ECO:0000256" key="1">
    <source>
        <dbReference type="ARBA" id="ARBA00009865"/>
    </source>
</evidence>
<dbReference type="Pfam" id="PF17851">
    <property type="entry name" value="GH43_C2"/>
    <property type="match status" value="1"/>
</dbReference>
<keyword evidence="10" id="KW-1185">Reference proteome</keyword>
<dbReference type="Proteomes" id="UP000582837">
    <property type="component" value="Unassembled WGS sequence"/>
</dbReference>
<proteinExistence type="inferred from homology"/>
<keyword evidence="3 6" id="KW-0326">Glycosidase</keyword>
<dbReference type="SUPFAM" id="SSF49899">
    <property type="entry name" value="Concanavalin A-like lectins/glucanases"/>
    <property type="match status" value="1"/>
</dbReference>
<dbReference type="PROSITE" id="PS51257">
    <property type="entry name" value="PROKAR_LIPOPROTEIN"/>
    <property type="match status" value="1"/>
</dbReference>
<evidence type="ECO:0000256" key="4">
    <source>
        <dbReference type="PIRSR" id="PIRSR606710-1"/>
    </source>
</evidence>
<reference evidence="9 10" key="1">
    <citation type="submission" date="2020-08" db="EMBL/GenBank/DDBJ databases">
        <title>Genomic Encyclopedia of Type Strains, Phase IV (KMG-IV): sequencing the most valuable type-strain genomes for metagenomic binning, comparative biology and taxonomic classification.</title>
        <authorList>
            <person name="Goeker M."/>
        </authorList>
    </citation>
    <scope>NUCLEOTIDE SEQUENCE [LARGE SCALE GENOMIC DNA]</scope>
    <source>
        <strain evidence="9 10">DSM 29007</strain>
    </source>
</reference>
<dbReference type="EMBL" id="JACHIA010000017">
    <property type="protein sequence ID" value="MBB6072687.1"/>
    <property type="molecule type" value="Genomic_DNA"/>
</dbReference>
<dbReference type="InterPro" id="IPR013320">
    <property type="entry name" value="ConA-like_dom_sf"/>
</dbReference>
<dbReference type="Gene3D" id="2.60.120.200">
    <property type="match status" value="1"/>
</dbReference>
<evidence type="ECO:0000313" key="10">
    <source>
        <dbReference type="Proteomes" id="UP000582837"/>
    </source>
</evidence>
<feature type="active site" description="Proton acceptor" evidence="4">
    <location>
        <position position="70"/>
    </location>
</feature>
<protein>
    <submittedName>
        <fullName evidence="9">Alpha-N-arabinofuranosidase</fullName>
        <ecNumber evidence="9">3.2.1.55</ecNumber>
    </submittedName>
</protein>
<dbReference type="GO" id="GO:0046556">
    <property type="term" value="F:alpha-L-arabinofuranosidase activity"/>
    <property type="evidence" value="ECO:0007669"/>
    <property type="project" value="UniProtKB-EC"/>
</dbReference>
<sequence>MRAPSALRPLALLLPLAAACATAQPEPATAQPSDARFEWFEYMGDDPAFRQNRAGANEYLNPVLAGFYPDPSIARAGDDYYMVTSSFAYFPGVPLFHSRDLVNWTQIGHVLSRPSQLNLDSAGISRGIFAPVIRYNAGTFYMITTIVDRGGNFIVTATDPRGPWSDPVFLPEVDGIDPSIFFDDNGKAYIVNNGPPIGAPLYEGHRAIWMQEFDAASQRMTGPRRLIVNGGVDLARKPIWIEAPHILKVDGRYYLICAEGGTAEQHSEVVFRADSPWGPWIPWTENPILTQRHLDPARPLPITTTGHADFVRTPRGEWWAVFLGVRPYRGDHYNNGRETYLLPVRWTEDGWPEILRGDATVPYAGRRPDLPAQPAPPIPMTGNFTHRDEFDGAALAPEWVFIRTPREHWHALSSGALVLRPRAAVLGDVGAQPSFVGRRQQHAYGSASTAVRYTPRAEGDRAGLAAFHDDKHFYLLSVARRDGRPVVQLEQRSGDAPATVIASAPLTVPADGPVYLKVEARGDGYAFSYGTRPGEWAVLKDDADGTVLSTKVAGGFVGTMLGMYAHSASDSAR</sequence>
<dbReference type="PANTHER" id="PTHR42812">
    <property type="entry name" value="BETA-XYLOSIDASE"/>
    <property type="match status" value="1"/>
</dbReference>
<evidence type="ECO:0000256" key="3">
    <source>
        <dbReference type="ARBA" id="ARBA00023295"/>
    </source>
</evidence>
<dbReference type="RefSeq" id="WP_170038846.1">
    <property type="nucleotide sequence ID" value="NZ_JABDTL010000002.1"/>
</dbReference>
<feature type="domain" description="Beta-xylosidase C-terminal Concanavalin A-like" evidence="8">
    <location>
        <begin position="387"/>
        <end position="568"/>
    </location>
</feature>
<evidence type="ECO:0000256" key="7">
    <source>
        <dbReference type="SAM" id="SignalP"/>
    </source>
</evidence>
<keyword evidence="2 6" id="KW-0378">Hydrolase</keyword>